<evidence type="ECO:0000313" key="3">
    <source>
        <dbReference type="Proteomes" id="UP000003494"/>
    </source>
</evidence>
<sequence>MPAEERFSPEGKEENSPAFKRPRMVRSSPEEKETKKPGELNTGRIATNFGLCIETSSA</sequence>
<keyword evidence="3" id="KW-1185">Reference proteome</keyword>
<evidence type="ECO:0000256" key="1">
    <source>
        <dbReference type="SAM" id="MobiDB-lite"/>
    </source>
</evidence>
<accession>C4GAF5</accession>
<name>C4GAF5_9FIRM</name>
<gene>
    <name evidence="2" type="ORF">GCWU000342_00904</name>
</gene>
<dbReference type="EMBL" id="ACIP02000002">
    <property type="protein sequence ID" value="EEP28098.1"/>
    <property type="molecule type" value="Genomic_DNA"/>
</dbReference>
<feature type="region of interest" description="Disordered" evidence="1">
    <location>
        <begin position="1"/>
        <end position="58"/>
    </location>
</feature>
<reference evidence="2" key="1">
    <citation type="submission" date="2009-04" db="EMBL/GenBank/DDBJ databases">
        <authorList>
            <person name="Weinstock G."/>
            <person name="Sodergren E."/>
            <person name="Clifton S."/>
            <person name="Fulton L."/>
            <person name="Fulton B."/>
            <person name="Courtney L."/>
            <person name="Fronick C."/>
            <person name="Harrison M."/>
            <person name="Strong C."/>
            <person name="Farmer C."/>
            <person name="Delahaunty K."/>
            <person name="Markovic C."/>
            <person name="Hall O."/>
            <person name="Minx P."/>
            <person name="Tomlinson C."/>
            <person name="Mitreva M."/>
            <person name="Nelson J."/>
            <person name="Hou S."/>
            <person name="Wollam A."/>
            <person name="Pepin K.H."/>
            <person name="Johnson M."/>
            <person name="Bhonagiri V."/>
            <person name="Nash W.E."/>
            <person name="Warren W."/>
            <person name="Chinwalla A."/>
            <person name="Mardis E.R."/>
            <person name="Wilson R.K."/>
        </authorList>
    </citation>
    <scope>NUCLEOTIDE SEQUENCE [LARGE SCALE GENOMIC DNA]</scope>
    <source>
        <strain evidence="2">DSM 14600</strain>
    </source>
</reference>
<feature type="compositionally biased region" description="Basic and acidic residues" evidence="1">
    <location>
        <begin position="1"/>
        <end position="15"/>
    </location>
</feature>
<dbReference type="AlphaFoldDB" id="C4GAF5"/>
<organism evidence="2 3">
    <name type="scientific">Shuttleworthella satelles DSM 14600</name>
    <dbReference type="NCBI Taxonomy" id="626523"/>
    <lineage>
        <taxon>Bacteria</taxon>
        <taxon>Bacillati</taxon>
        <taxon>Bacillota</taxon>
        <taxon>Clostridia</taxon>
        <taxon>Lachnospirales</taxon>
        <taxon>Lachnospiraceae</taxon>
        <taxon>Shuttleworthella</taxon>
    </lineage>
</organism>
<evidence type="ECO:0000313" key="2">
    <source>
        <dbReference type="EMBL" id="EEP28098.1"/>
    </source>
</evidence>
<proteinExistence type="predicted"/>
<comment type="caution">
    <text evidence="2">The sequence shown here is derived from an EMBL/GenBank/DDBJ whole genome shotgun (WGS) entry which is preliminary data.</text>
</comment>
<dbReference type="HOGENOM" id="CLU_2976807_0_0_9"/>
<feature type="compositionally biased region" description="Basic and acidic residues" evidence="1">
    <location>
        <begin position="28"/>
        <end position="38"/>
    </location>
</feature>
<dbReference type="Proteomes" id="UP000003494">
    <property type="component" value="Unassembled WGS sequence"/>
</dbReference>
<dbReference type="STRING" id="626523.GCWU000342_00904"/>
<protein>
    <submittedName>
        <fullName evidence="2">Uncharacterized protein</fullName>
    </submittedName>
</protein>